<name>A0A6B3NIH0_9CYAN</name>
<gene>
    <name evidence="2" type="ORF">F6J89_19995</name>
</gene>
<dbReference type="AlphaFoldDB" id="A0A6B3NIH0"/>
<organism evidence="2">
    <name type="scientific">Symploca sp. SIO1C4</name>
    <dbReference type="NCBI Taxonomy" id="2607765"/>
    <lineage>
        <taxon>Bacteria</taxon>
        <taxon>Bacillati</taxon>
        <taxon>Cyanobacteriota</taxon>
        <taxon>Cyanophyceae</taxon>
        <taxon>Coleofasciculales</taxon>
        <taxon>Coleofasciculaceae</taxon>
        <taxon>Symploca</taxon>
    </lineage>
</organism>
<evidence type="ECO:0000313" key="2">
    <source>
        <dbReference type="EMBL" id="NER29834.1"/>
    </source>
</evidence>
<proteinExistence type="predicted"/>
<comment type="caution">
    <text evidence="2">The sequence shown here is derived from an EMBL/GenBank/DDBJ whole genome shotgun (WGS) entry which is preliminary data.</text>
</comment>
<reference evidence="2" key="1">
    <citation type="submission" date="2019-11" db="EMBL/GenBank/DDBJ databases">
        <title>Genomic insights into an expanded diversity of filamentous marine cyanobacteria reveals the extraordinary biosynthetic potential of Moorea and Okeania.</title>
        <authorList>
            <person name="Ferreira Leao T."/>
            <person name="Wang M."/>
            <person name="Moss N."/>
            <person name="Da Silva R."/>
            <person name="Sanders J."/>
            <person name="Nurk S."/>
            <person name="Gurevich A."/>
            <person name="Humphrey G."/>
            <person name="Reher R."/>
            <person name="Zhu Q."/>
            <person name="Belda-Ferre P."/>
            <person name="Glukhov E."/>
            <person name="Rex R."/>
            <person name="Dorrestein P.C."/>
            <person name="Knight R."/>
            <person name="Pevzner P."/>
            <person name="Gerwick W.H."/>
            <person name="Gerwick L."/>
        </authorList>
    </citation>
    <scope>NUCLEOTIDE SEQUENCE</scope>
    <source>
        <strain evidence="2">SIO1C4</strain>
    </source>
</reference>
<protein>
    <submittedName>
        <fullName evidence="2">Uncharacterized protein</fullName>
    </submittedName>
</protein>
<sequence length="59" mass="6366">MEATVSPVVRSATLRSGAESSGADLTVQGEPEPIPAPEEETEEPPGMREQEDKPVSSWW</sequence>
<feature type="region of interest" description="Disordered" evidence="1">
    <location>
        <begin position="1"/>
        <end position="59"/>
    </location>
</feature>
<evidence type="ECO:0000256" key="1">
    <source>
        <dbReference type="SAM" id="MobiDB-lite"/>
    </source>
</evidence>
<feature type="compositionally biased region" description="Basic and acidic residues" evidence="1">
    <location>
        <begin position="45"/>
        <end position="59"/>
    </location>
</feature>
<dbReference type="EMBL" id="JAAHFQ010000438">
    <property type="protein sequence ID" value="NER29834.1"/>
    <property type="molecule type" value="Genomic_DNA"/>
</dbReference>
<accession>A0A6B3NIH0</accession>